<feature type="active site" description="Proton acceptor; for dehydratase activity" evidence="4">
    <location>
        <position position="1107"/>
    </location>
</feature>
<evidence type="ECO:0000259" key="8">
    <source>
        <dbReference type="PROSITE" id="PS52019"/>
    </source>
</evidence>
<dbReference type="PANTHER" id="PTHR43775:SF37">
    <property type="entry name" value="SI:DKEY-61P9.11"/>
    <property type="match status" value="1"/>
</dbReference>
<dbReference type="PROSITE" id="PS50075">
    <property type="entry name" value="CARRIER"/>
    <property type="match status" value="2"/>
</dbReference>
<proteinExistence type="predicted"/>
<keyword evidence="10" id="KW-1185">Reference proteome</keyword>
<dbReference type="Gene3D" id="3.40.366.10">
    <property type="entry name" value="Malonyl-Coenzyme A Acyl Carrier Protein, domain 2"/>
    <property type="match status" value="3"/>
</dbReference>
<dbReference type="Gene3D" id="3.10.129.110">
    <property type="entry name" value="Polyketide synthase dehydratase"/>
    <property type="match status" value="1"/>
</dbReference>
<dbReference type="InterPro" id="IPR049552">
    <property type="entry name" value="PKS_DH_N"/>
</dbReference>
<feature type="active site" description="Proton donor; for dehydratase activity" evidence="4">
    <location>
        <position position="1299"/>
    </location>
</feature>
<dbReference type="PROSITE" id="PS52019">
    <property type="entry name" value="PKS_MFAS_DH"/>
    <property type="match status" value="1"/>
</dbReference>
<dbReference type="Gene3D" id="1.10.1200.10">
    <property type="entry name" value="ACP-like"/>
    <property type="match status" value="2"/>
</dbReference>
<evidence type="ECO:0000313" key="9">
    <source>
        <dbReference type="EMBL" id="KKY24989.1"/>
    </source>
</evidence>
<gene>
    <name evidence="9" type="ORF">UCRPC4_g02210</name>
</gene>
<name>A0A0G2ERX1_PHACM</name>
<evidence type="ECO:0000259" key="7">
    <source>
        <dbReference type="PROSITE" id="PS52004"/>
    </source>
</evidence>
<dbReference type="InterPro" id="IPR016035">
    <property type="entry name" value="Acyl_Trfase/lysoPLipase"/>
</dbReference>
<dbReference type="Pfam" id="PF21089">
    <property type="entry name" value="PKS_DH_N"/>
    <property type="match status" value="1"/>
</dbReference>
<dbReference type="Gene3D" id="3.40.47.10">
    <property type="match status" value="1"/>
</dbReference>
<dbReference type="InterPro" id="IPR049900">
    <property type="entry name" value="PKS_mFAS_DH"/>
</dbReference>
<dbReference type="SUPFAM" id="SSF47336">
    <property type="entry name" value="ACP-like"/>
    <property type="match status" value="2"/>
</dbReference>
<dbReference type="Gene3D" id="3.30.70.3290">
    <property type="match status" value="2"/>
</dbReference>
<evidence type="ECO:0000256" key="2">
    <source>
        <dbReference type="ARBA" id="ARBA00022553"/>
    </source>
</evidence>
<dbReference type="InterPro" id="IPR014030">
    <property type="entry name" value="Ketoacyl_synth_N"/>
</dbReference>
<dbReference type="Pfam" id="PF22621">
    <property type="entry name" value="CurL-like_PKS_C"/>
    <property type="match status" value="1"/>
</dbReference>
<dbReference type="InterPro" id="IPR042104">
    <property type="entry name" value="PKS_dehydratase_sf"/>
</dbReference>
<dbReference type="NCBIfam" id="TIGR04532">
    <property type="entry name" value="PT_fungal_PKS"/>
    <property type="match status" value="1"/>
</dbReference>
<dbReference type="InterPro" id="IPR014043">
    <property type="entry name" value="Acyl_transferase_dom"/>
</dbReference>
<keyword evidence="3" id="KW-0808">Transferase</keyword>
<feature type="region of interest" description="C-terminal hotdog fold" evidence="4">
    <location>
        <begin position="1236"/>
        <end position="1385"/>
    </location>
</feature>
<evidence type="ECO:0000313" key="10">
    <source>
        <dbReference type="Proteomes" id="UP000053317"/>
    </source>
</evidence>
<organism evidence="9 10">
    <name type="scientific">Phaeomoniella chlamydospora</name>
    <name type="common">Phaeoacremonium chlamydosporum</name>
    <dbReference type="NCBI Taxonomy" id="158046"/>
    <lineage>
        <taxon>Eukaryota</taxon>
        <taxon>Fungi</taxon>
        <taxon>Dikarya</taxon>
        <taxon>Ascomycota</taxon>
        <taxon>Pezizomycotina</taxon>
        <taxon>Eurotiomycetes</taxon>
        <taxon>Chaetothyriomycetidae</taxon>
        <taxon>Phaeomoniellales</taxon>
        <taxon>Phaeomoniellaceae</taxon>
        <taxon>Phaeomoniella</taxon>
    </lineage>
</organism>
<comment type="caution">
    <text evidence="9">The sequence shown here is derived from an EMBL/GenBank/DDBJ whole genome shotgun (WGS) entry which is preliminary data.</text>
</comment>
<feature type="domain" description="Carrier" evidence="6">
    <location>
        <begin position="1431"/>
        <end position="1509"/>
    </location>
</feature>
<dbReference type="PROSITE" id="PS00606">
    <property type="entry name" value="KS3_1"/>
    <property type="match status" value="1"/>
</dbReference>
<dbReference type="Pfam" id="PF00698">
    <property type="entry name" value="Acyl_transf_1"/>
    <property type="match status" value="1"/>
</dbReference>
<dbReference type="InterPro" id="IPR014031">
    <property type="entry name" value="Ketoacyl_synth_C"/>
</dbReference>
<evidence type="ECO:0000256" key="4">
    <source>
        <dbReference type="PROSITE-ProRule" id="PRU01363"/>
    </source>
</evidence>
<accession>A0A0G2ERX1</accession>
<feature type="region of interest" description="N-terminal hotdog fold" evidence="4">
    <location>
        <begin position="1076"/>
        <end position="1211"/>
    </location>
</feature>
<dbReference type="InterPro" id="IPR030918">
    <property type="entry name" value="PT_fungal_PKS"/>
</dbReference>
<dbReference type="Proteomes" id="UP000053317">
    <property type="component" value="Unassembled WGS sequence"/>
</dbReference>
<keyword evidence="1" id="KW-0596">Phosphopantetheine</keyword>
<dbReference type="Pfam" id="PF00550">
    <property type="entry name" value="PP-binding"/>
    <property type="match status" value="2"/>
</dbReference>
<dbReference type="CDD" id="cd00833">
    <property type="entry name" value="PKS"/>
    <property type="match status" value="1"/>
</dbReference>
<dbReference type="SMART" id="SM00825">
    <property type="entry name" value="PKS_KS"/>
    <property type="match status" value="1"/>
</dbReference>
<feature type="region of interest" description="Disordered" evidence="5">
    <location>
        <begin position="1408"/>
        <end position="1430"/>
    </location>
</feature>
<feature type="region of interest" description="Disordered" evidence="5">
    <location>
        <begin position="1537"/>
        <end position="1560"/>
    </location>
</feature>
<dbReference type="InterPro" id="IPR036736">
    <property type="entry name" value="ACP-like_sf"/>
</dbReference>
<dbReference type="Pfam" id="PF16073">
    <property type="entry name" value="SAT"/>
    <property type="match status" value="1"/>
</dbReference>
<dbReference type="PANTHER" id="PTHR43775">
    <property type="entry name" value="FATTY ACID SYNTHASE"/>
    <property type="match status" value="1"/>
</dbReference>
<dbReference type="InterPro" id="IPR032088">
    <property type="entry name" value="SAT"/>
</dbReference>
<dbReference type="PROSITE" id="PS52004">
    <property type="entry name" value="KS3_2"/>
    <property type="match status" value="1"/>
</dbReference>
<dbReference type="SMART" id="SM00827">
    <property type="entry name" value="PKS_AT"/>
    <property type="match status" value="1"/>
</dbReference>
<dbReference type="SUPFAM" id="SSF52151">
    <property type="entry name" value="FabD/lysophospholipase-like"/>
    <property type="match status" value="1"/>
</dbReference>
<dbReference type="InterPro" id="IPR020841">
    <property type="entry name" value="PKS_Beta-ketoAc_synthase_dom"/>
</dbReference>
<dbReference type="Pfam" id="PF02801">
    <property type="entry name" value="Ketoacyl-synt_C"/>
    <property type="match status" value="1"/>
</dbReference>
<dbReference type="InterPro" id="IPR001227">
    <property type="entry name" value="Ac_transferase_dom_sf"/>
</dbReference>
<feature type="domain" description="PKS/mFAS DH" evidence="8">
    <location>
        <begin position="1076"/>
        <end position="1385"/>
    </location>
</feature>
<dbReference type="GO" id="GO:0004315">
    <property type="term" value="F:3-oxoacyl-[acyl-carrier-protein] synthase activity"/>
    <property type="evidence" value="ECO:0007669"/>
    <property type="project" value="InterPro"/>
</dbReference>
<sequence>MARSKQIAFFGGQGNKSLFSQKLSSQVQRAADSSSAVALLLSTCHSAFLSEVIDLTSCGPIPRWAAIDGIKSPLDLLVIHERFKNNPIVEGVVLCLHQLITFLTRYPALGQHPVGGVAGFCSGILPAIVVASSTNLSEYINWSKDAIRLAFWMGYRAGELSAKIEGEEWQEQPWSLAILGLSREKVEDLLTAFNGNEATAARDCTVRVSSTTSKSTIGVVGGGKSLKKLRSKYIAGATICEPIQVHALYHGGDTALSAYRKVVLDCQRRGLSFPSLGDLKVPVWSSQDGSKICADSKLEYSLLEYTIRSVLIEVADWCTTWRNILKSTSRADRTISVVAIGPGSQSFLLSSTRNDIEDSNVILDITNGTVDESVSSHEDGFAVVGMSVNFPSMPSTLRAFLSGKISYAFGFEGPSIVVDTACSSSLVAVSQACQSLARGDCSTALAGGVNAITSPDMYLGLSRAHFLSDRGQCKTFDANADGYCRAEGCGLFVIKRLADAVNENDRIYGVIKAVEINQCGNASSITNPHSQTQEKLFEKLLSRTGFSPGSIDVIEAHGTGTQAGDATEISSILSVFGGTRSPQEPLYLTSIKANIGHAEAASGSAALAKVLLMLMNNKIPPQISLKTLNPRLSSLAISNVQIPTVIEKWVSTSKKPRRALLNNFGASGSNAAAILQDPPPISKGAKSAKRKAYVFNISAKHKKTLKRYCDAYQASSETLKSMAIEDVCYTATARRQTYDYRLSFVCHTTEDLVTQLENHTEPAYCAASKRRPLVFAFSGQGSCFPGMGKSLLLTMPVFRDALSQCDCILNGLGYPSITPIIQEDYAPQTMEENVLLSQLSCFALEYALALMWLSWNIVPDIVIGHSLGEFAALAVSEVITLKDALWLVGHRAQLMIDNSALDPIMEPLRRSCTNINPSTPKYVTGSCYYGRVLKPRDITPEYFANQTRGVVRFSDLIRSIKHDEALERAVFIEVGPAPTTLSLIKNTFSSPELLLLPSIKRYQDPWDTLCGSLQRLSFQYVTINWRKVFEGTNAKLVDGPNYPFQLSDLYIPFKERSGTDFAQNGKENVGPAISFHLLEAMVYSKHGCSPSQFTTRVSTLSDYIKGHVVGGHCLCPASLYHEMLLEAGAVILGGIQSKSLHVQHMKFSKPLLHNPRNDERKILLTIGEASSAPSILGGSPSKFEFQSLCPNERMDAVEHCSGTILCESCSTTEQYLARKTAYVKRHTNYLLSEHVPKSVFRTNMIYNVVFPRVVSYSRRYQAIQELAIPEGSLEGYGTFKLPDNDFSEAKGVMSPVFIDTLLHAAGFVANSHAQLSEACICIEVEHYRVLSNKIDTRKAFSVYCSLLDHIEGTLLGEAYAINPDGTVLAAVEGMHFKKLNLRSFESHLSRSAHHECFNGDVAKFNSATTPKDMSQKNSSEDRVKTDATTVGDPSEIKRTVLEITSQVCELPLGSISRQSKLVDLGFDSLMRLELLESLRGRFPTIQLESAFLSGMDTVEELQDCVVRMSGKIPAHSTLGNFNFQDGQLDNNNKAHRTRSLSTENRTSWGHTVPQALGTDMNSRTDDIAKVTTIIRDITGVSEAEISPESTLQSLGIDSLMSIELREVLFARAGQTLSQDEIDSDFTVSELGQLVFSQKASGATSTTSGVATTTTTDTSHAAVLVNMQTGSKDLPPLFLFHDGSGMVGMYKTLDQIGCNVFGVANPDLKADHHWATSLVDMARHYASAIAATPTRSVILGGTSLHILYGLLLNMSWLTSLDRVVFWWNLST</sequence>
<reference evidence="9 10" key="1">
    <citation type="submission" date="2015-05" db="EMBL/GenBank/DDBJ databases">
        <title>Distinctive expansion of gene families associated with plant cell wall degradation and secondary metabolism in the genomes of grapevine trunk pathogens.</title>
        <authorList>
            <person name="Lawrence D.P."/>
            <person name="Travadon R."/>
            <person name="Rolshausen P.E."/>
            <person name="Baumgartner K."/>
        </authorList>
    </citation>
    <scope>NUCLEOTIDE SEQUENCE [LARGE SCALE GENOMIC DNA]</scope>
    <source>
        <strain evidence="9">UCRPC4</strain>
    </source>
</reference>
<feature type="domain" description="Carrier" evidence="6">
    <location>
        <begin position="1561"/>
        <end position="1638"/>
    </location>
</feature>
<evidence type="ECO:0000259" key="6">
    <source>
        <dbReference type="PROSITE" id="PS50075"/>
    </source>
</evidence>
<feature type="compositionally biased region" description="Polar residues" evidence="5">
    <location>
        <begin position="1539"/>
        <end position="1549"/>
    </location>
</feature>
<dbReference type="InterPro" id="IPR009081">
    <property type="entry name" value="PP-bd_ACP"/>
</dbReference>
<evidence type="ECO:0000256" key="3">
    <source>
        <dbReference type="ARBA" id="ARBA00022679"/>
    </source>
</evidence>
<dbReference type="SUPFAM" id="SSF53901">
    <property type="entry name" value="Thiolase-like"/>
    <property type="match status" value="2"/>
</dbReference>
<dbReference type="Gene3D" id="3.40.50.1820">
    <property type="entry name" value="alpha/beta hydrolase"/>
    <property type="match status" value="1"/>
</dbReference>
<feature type="compositionally biased region" description="Polar residues" evidence="5">
    <location>
        <begin position="1408"/>
        <end position="1417"/>
    </location>
</feature>
<dbReference type="GO" id="GO:0006633">
    <property type="term" value="P:fatty acid biosynthetic process"/>
    <property type="evidence" value="ECO:0007669"/>
    <property type="project" value="InterPro"/>
</dbReference>
<dbReference type="GO" id="GO:0004312">
    <property type="term" value="F:fatty acid synthase activity"/>
    <property type="evidence" value="ECO:0007669"/>
    <property type="project" value="TreeGrafter"/>
</dbReference>
<keyword evidence="2" id="KW-0597">Phosphoprotein</keyword>
<dbReference type="InterPro" id="IPR049551">
    <property type="entry name" value="PKS_DH_C"/>
</dbReference>
<dbReference type="GO" id="GO:0044550">
    <property type="term" value="P:secondary metabolite biosynthetic process"/>
    <property type="evidence" value="ECO:0007669"/>
    <property type="project" value="TreeGrafter"/>
</dbReference>
<evidence type="ECO:0000256" key="1">
    <source>
        <dbReference type="ARBA" id="ARBA00022450"/>
    </source>
</evidence>
<dbReference type="Pfam" id="PF00109">
    <property type="entry name" value="ketoacyl-synt"/>
    <property type="match status" value="1"/>
</dbReference>
<dbReference type="InterPro" id="IPR018201">
    <property type="entry name" value="Ketoacyl_synth_AS"/>
</dbReference>
<dbReference type="SUPFAM" id="SSF53474">
    <property type="entry name" value="alpha/beta-Hydrolases"/>
    <property type="match status" value="1"/>
</dbReference>
<reference evidence="9 10" key="2">
    <citation type="submission" date="2015-05" db="EMBL/GenBank/DDBJ databases">
        <authorList>
            <person name="Morales-Cruz A."/>
            <person name="Amrine K.C."/>
            <person name="Cantu D."/>
        </authorList>
    </citation>
    <scope>NUCLEOTIDE SEQUENCE [LARGE SCALE GENOMIC DNA]</scope>
    <source>
        <strain evidence="9">UCRPC4</strain>
    </source>
</reference>
<dbReference type="Pfam" id="PF14765">
    <property type="entry name" value="PS-DH"/>
    <property type="match status" value="1"/>
</dbReference>
<dbReference type="InterPro" id="IPR050091">
    <property type="entry name" value="PKS_NRPS_Biosynth_Enz"/>
</dbReference>
<dbReference type="InterPro" id="IPR029058">
    <property type="entry name" value="AB_hydrolase_fold"/>
</dbReference>
<dbReference type="InterPro" id="IPR016039">
    <property type="entry name" value="Thiolase-like"/>
</dbReference>
<protein>
    <submittedName>
        <fullName evidence="9">Putative polyketide synthase</fullName>
    </submittedName>
</protein>
<feature type="domain" description="Ketosynthase family 3 (KS3)" evidence="7">
    <location>
        <begin position="299"/>
        <end position="677"/>
    </location>
</feature>
<dbReference type="EMBL" id="LCWF01000053">
    <property type="protein sequence ID" value="KKY24989.1"/>
    <property type="molecule type" value="Genomic_DNA"/>
</dbReference>
<dbReference type="OrthoDB" id="329835at2759"/>
<evidence type="ECO:0000256" key="5">
    <source>
        <dbReference type="SAM" id="MobiDB-lite"/>
    </source>
</evidence>